<reference evidence="2" key="1">
    <citation type="submission" date="2019-04" db="EMBL/GenBank/DDBJ databases">
        <authorList>
            <person name="Melise S."/>
            <person name="Noan J."/>
            <person name="Okalmin O."/>
        </authorList>
    </citation>
    <scope>NUCLEOTIDE SEQUENCE</scope>
    <source>
        <strain evidence="2">FN9</strain>
    </source>
</reference>
<gene>
    <name evidence="2" type="ORF">FUG_LOCUS471416</name>
</gene>
<dbReference type="AlphaFoldDB" id="A0A4E9EJ18"/>
<feature type="domain" description="2EXR" evidence="1">
    <location>
        <begin position="5"/>
        <end position="154"/>
    </location>
</feature>
<organism evidence="2">
    <name type="scientific">Gibberella zeae</name>
    <name type="common">Wheat head blight fungus</name>
    <name type="synonym">Fusarium graminearum</name>
    <dbReference type="NCBI Taxonomy" id="5518"/>
    <lineage>
        <taxon>Eukaryota</taxon>
        <taxon>Fungi</taxon>
        <taxon>Dikarya</taxon>
        <taxon>Ascomycota</taxon>
        <taxon>Pezizomycotina</taxon>
        <taxon>Sordariomycetes</taxon>
        <taxon>Hypocreomycetidae</taxon>
        <taxon>Hypocreales</taxon>
        <taxon>Nectriaceae</taxon>
        <taxon>Fusarium</taxon>
    </lineage>
</organism>
<dbReference type="Pfam" id="PF20150">
    <property type="entry name" value="2EXR"/>
    <property type="match status" value="1"/>
</dbReference>
<dbReference type="InterPro" id="IPR045518">
    <property type="entry name" value="2EXR"/>
</dbReference>
<accession>A0A4E9EJ18</accession>
<proteinExistence type="predicted"/>
<protein>
    <recommendedName>
        <fullName evidence="1">2EXR domain-containing protein</fullName>
    </recommendedName>
</protein>
<evidence type="ECO:0000313" key="2">
    <source>
        <dbReference type="EMBL" id="VIO62242.1"/>
    </source>
</evidence>
<sequence>MLNSFHLFTSLPVELQAEIWSLAVRSTTPGVQVFSLSSDAMGQQQGDNTQSYPWAATYRLTAPKWSFGPISTTVNKSQATLASWTKGNPSTYLVDSGLWNACRHSHRVMRDLIEATGPMVVQTKVERCSREVNRGACANLPSQKRTIIVSPHNDLFILQLDNPEMFNWSLFEDVVPLDAAPGLVHIRHVGWQYHPIWASSLHDSAWLASLSSLCAYIVYGMRFGGLETLWLINYRIKRKHWVSSKNEVKGPEPKVFETDSFRLTEVVLHEDVLSPEQLPWDEGVTDDNFHTISGFLAFVTRLRLLVSHFLEHTSTREAPSQTMSIKILAFENVQKPNVGG</sequence>
<evidence type="ECO:0000259" key="1">
    <source>
        <dbReference type="Pfam" id="PF20150"/>
    </source>
</evidence>
<name>A0A4E9EJ18_GIBZA</name>
<dbReference type="EMBL" id="CAAKMV010000160">
    <property type="protein sequence ID" value="VIO62242.1"/>
    <property type="molecule type" value="Genomic_DNA"/>
</dbReference>